<dbReference type="RefSeq" id="WP_208261823.1">
    <property type="nucleotide sequence ID" value="NZ_JAGEOJ010000022.1"/>
</dbReference>
<organism evidence="4 5">
    <name type="scientific">Actinomadura barringtoniae</name>
    <dbReference type="NCBI Taxonomy" id="1427535"/>
    <lineage>
        <taxon>Bacteria</taxon>
        <taxon>Bacillati</taxon>
        <taxon>Actinomycetota</taxon>
        <taxon>Actinomycetes</taxon>
        <taxon>Streptosporangiales</taxon>
        <taxon>Thermomonosporaceae</taxon>
        <taxon>Actinomadura</taxon>
    </lineage>
</organism>
<dbReference type="EMBL" id="JAGEOJ010000022">
    <property type="protein sequence ID" value="MBO2453805.1"/>
    <property type="molecule type" value="Genomic_DNA"/>
</dbReference>
<dbReference type="PRINTS" id="PR00081">
    <property type="entry name" value="GDHRDH"/>
</dbReference>
<dbReference type="Pfam" id="PF00106">
    <property type="entry name" value="adh_short"/>
    <property type="match status" value="1"/>
</dbReference>
<keyword evidence="2" id="KW-0560">Oxidoreductase</keyword>
<proteinExistence type="inferred from homology"/>
<dbReference type="PANTHER" id="PTHR44196">
    <property type="entry name" value="DEHYDROGENASE/REDUCTASE SDR FAMILY MEMBER 7B"/>
    <property type="match status" value="1"/>
</dbReference>
<dbReference type="Gene3D" id="3.40.50.720">
    <property type="entry name" value="NAD(P)-binding Rossmann-like Domain"/>
    <property type="match status" value="1"/>
</dbReference>
<dbReference type="SUPFAM" id="SSF51735">
    <property type="entry name" value="NAD(P)-binding Rossmann-fold domains"/>
    <property type="match status" value="1"/>
</dbReference>
<gene>
    <name evidence="4" type="ORF">J4573_42415</name>
</gene>
<dbReference type="AlphaFoldDB" id="A0A939TEX7"/>
<name>A0A939TEX7_9ACTN</name>
<dbReference type="InterPro" id="IPR002347">
    <property type="entry name" value="SDR_fam"/>
</dbReference>
<comment type="similarity">
    <text evidence="1 3">Belongs to the short-chain dehydrogenases/reductases (SDR) family.</text>
</comment>
<dbReference type="PANTHER" id="PTHR44196:SF2">
    <property type="entry name" value="SHORT-CHAIN DEHYDROGENASE-RELATED"/>
    <property type="match status" value="1"/>
</dbReference>
<evidence type="ECO:0000256" key="3">
    <source>
        <dbReference type="RuleBase" id="RU000363"/>
    </source>
</evidence>
<dbReference type="Proteomes" id="UP000669179">
    <property type="component" value="Unassembled WGS sequence"/>
</dbReference>
<dbReference type="GO" id="GO:0016020">
    <property type="term" value="C:membrane"/>
    <property type="evidence" value="ECO:0007669"/>
    <property type="project" value="TreeGrafter"/>
</dbReference>
<sequence length="255" mass="27099">MPTALITGATAGIGAAFASRLAADGFDLVLLARNEERLTQTAKDLHDKYAVNTEVLVADLASEEGLVAAEERVRKGVDLLVNNAGFGNRGTFLNVPVSDELTMLRVHCEAVLRLTYAALPGMIERGRGGVINVSSAAAFATRGTYGASKAWVVSFSQGVSADIAGRSKGNVKVMALCPGFVHTEFHERAQMSTGDIPGFMWLEADKVVDAGLRDLRRGLVVSIPGAQYKAIIGVGKLVPRRLVGRLSSRAGRKYD</sequence>
<dbReference type="PIRSF" id="PIRSF000126">
    <property type="entry name" value="11-beta-HSD1"/>
    <property type="match status" value="1"/>
</dbReference>
<evidence type="ECO:0000256" key="2">
    <source>
        <dbReference type="ARBA" id="ARBA00023002"/>
    </source>
</evidence>
<evidence type="ECO:0000256" key="1">
    <source>
        <dbReference type="ARBA" id="ARBA00006484"/>
    </source>
</evidence>
<protein>
    <submittedName>
        <fullName evidence="4">SDR family oxidoreductase</fullName>
    </submittedName>
</protein>
<dbReference type="PRINTS" id="PR00080">
    <property type="entry name" value="SDRFAMILY"/>
</dbReference>
<accession>A0A939TEX7</accession>
<dbReference type="InterPro" id="IPR036291">
    <property type="entry name" value="NAD(P)-bd_dom_sf"/>
</dbReference>
<keyword evidence="5" id="KW-1185">Reference proteome</keyword>
<evidence type="ECO:0000313" key="5">
    <source>
        <dbReference type="Proteomes" id="UP000669179"/>
    </source>
</evidence>
<reference evidence="4" key="1">
    <citation type="submission" date="2021-03" db="EMBL/GenBank/DDBJ databases">
        <authorList>
            <person name="Kanchanasin P."/>
            <person name="Saeng-In P."/>
            <person name="Phongsopitanun W."/>
            <person name="Yuki M."/>
            <person name="Kudo T."/>
            <person name="Ohkuma M."/>
            <person name="Tanasupawat S."/>
        </authorList>
    </citation>
    <scope>NUCLEOTIDE SEQUENCE</scope>
    <source>
        <strain evidence="4">GKU 128</strain>
    </source>
</reference>
<dbReference type="GO" id="GO:0016491">
    <property type="term" value="F:oxidoreductase activity"/>
    <property type="evidence" value="ECO:0007669"/>
    <property type="project" value="UniProtKB-KW"/>
</dbReference>
<comment type="caution">
    <text evidence="4">The sequence shown here is derived from an EMBL/GenBank/DDBJ whole genome shotgun (WGS) entry which is preliminary data.</text>
</comment>
<evidence type="ECO:0000313" key="4">
    <source>
        <dbReference type="EMBL" id="MBO2453805.1"/>
    </source>
</evidence>